<keyword evidence="6" id="KW-0472">Membrane</keyword>
<dbReference type="PANTHER" id="PTHR30026">
    <property type="entry name" value="OUTER MEMBRANE PROTEIN TOLC"/>
    <property type="match status" value="1"/>
</dbReference>
<reference evidence="10 11" key="1">
    <citation type="submission" date="2020-07" db="EMBL/GenBank/DDBJ databases">
        <title>Genomic Encyclopedia of Archaeal and Bacterial Type Strains, Phase II (KMG-II): from individual species to whole genera.</title>
        <authorList>
            <person name="Goeker M."/>
        </authorList>
    </citation>
    <scope>NUCLEOTIDE SEQUENCE [LARGE SCALE GENOMIC DNA]</scope>
    <source>
        <strain evidence="10 11">DSM 21226</strain>
    </source>
</reference>
<keyword evidence="11" id="KW-1185">Reference proteome</keyword>
<dbReference type="PANTHER" id="PTHR30026:SF20">
    <property type="entry name" value="OUTER MEMBRANE PROTEIN TOLC"/>
    <property type="match status" value="1"/>
</dbReference>
<evidence type="ECO:0000256" key="5">
    <source>
        <dbReference type="ARBA" id="ARBA00022692"/>
    </source>
</evidence>
<name>A0A7Y9QTG0_9BURK</name>
<feature type="compositionally biased region" description="Low complexity" evidence="8">
    <location>
        <begin position="283"/>
        <end position="292"/>
    </location>
</feature>
<feature type="chain" id="PRO_5030716481" evidence="9">
    <location>
        <begin position="28"/>
        <end position="443"/>
    </location>
</feature>
<evidence type="ECO:0000256" key="6">
    <source>
        <dbReference type="ARBA" id="ARBA00023136"/>
    </source>
</evidence>
<dbReference type="InterPro" id="IPR051906">
    <property type="entry name" value="TolC-like"/>
</dbReference>
<dbReference type="GO" id="GO:0009279">
    <property type="term" value="C:cell outer membrane"/>
    <property type="evidence" value="ECO:0007669"/>
    <property type="project" value="UniProtKB-SubCell"/>
</dbReference>
<feature type="region of interest" description="Disordered" evidence="8">
    <location>
        <begin position="280"/>
        <end position="299"/>
    </location>
</feature>
<evidence type="ECO:0000256" key="4">
    <source>
        <dbReference type="ARBA" id="ARBA00022452"/>
    </source>
</evidence>
<evidence type="ECO:0000313" key="10">
    <source>
        <dbReference type="EMBL" id="NYG31098.1"/>
    </source>
</evidence>
<protein>
    <submittedName>
        <fullName evidence="10">Outer membrane protein</fullName>
    </submittedName>
</protein>
<dbReference type="EMBL" id="JACCFH010000001">
    <property type="protein sequence ID" value="NYG31098.1"/>
    <property type="molecule type" value="Genomic_DNA"/>
</dbReference>
<dbReference type="InterPro" id="IPR010130">
    <property type="entry name" value="T1SS_OMP_TolC"/>
</dbReference>
<sequence length="443" mass="46692">MSVLKNPLSFGLLAAAVLTTLSAPVAAENLKEVYEAAKAYDATYLASRAAAESSRYKAAQADALVRPSVSLQAGVANAGTDTPLFGTRSTNTASLGLVATQPLFNRSNGFTIDKARKALDIAQADLASAEQDLAVRVAQAYFDVLAAQDTLATARASKTAISEQLASAKRNFEVGTATITDTREAQARFDLATAQEIAADNDVRTRRLALDQIVGRVGLQPNGLMLPVTLPAQPDPVDAWVDRSDESPSVRKARLAYDIAKLETQRTDATRLPTVDLQGQLGGAHNSGSGASSSGGTGTSISRSVGVTLKVPLYTGNAIENQVREAVSLEEKSRNELEAARRAVTQATRQVYYGVQSGTAQVKALEAAEASSKLALDATKLGYKVGVRVNLDVLNAQTQLFSTQRDLAKARYDVLVNSLKLRQAAGVLTASDIDGVNALLSVK</sequence>
<dbReference type="GO" id="GO:0015288">
    <property type="term" value="F:porin activity"/>
    <property type="evidence" value="ECO:0007669"/>
    <property type="project" value="TreeGrafter"/>
</dbReference>
<dbReference type="NCBIfam" id="TIGR01844">
    <property type="entry name" value="type_I_sec_TolC"/>
    <property type="match status" value="1"/>
</dbReference>
<dbReference type="RefSeq" id="WP_179632030.1">
    <property type="nucleotide sequence ID" value="NZ_JACCFH010000001.1"/>
</dbReference>
<dbReference type="AlphaFoldDB" id="A0A7Y9QTG0"/>
<evidence type="ECO:0000256" key="2">
    <source>
        <dbReference type="ARBA" id="ARBA00007613"/>
    </source>
</evidence>
<comment type="similarity">
    <text evidence="2">Belongs to the outer membrane factor (OMF) (TC 1.B.17) family.</text>
</comment>
<evidence type="ECO:0000256" key="3">
    <source>
        <dbReference type="ARBA" id="ARBA00022448"/>
    </source>
</evidence>
<evidence type="ECO:0000256" key="7">
    <source>
        <dbReference type="ARBA" id="ARBA00023237"/>
    </source>
</evidence>
<dbReference type="SUPFAM" id="SSF56954">
    <property type="entry name" value="Outer membrane efflux proteins (OEP)"/>
    <property type="match status" value="1"/>
</dbReference>
<gene>
    <name evidence="10" type="ORF">BDD16_000084</name>
</gene>
<feature type="signal peptide" evidence="9">
    <location>
        <begin position="1"/>
        <end position="27"/>
    </location>
</feature>
<keyword evidence="7" id="KW-0998">Cell outer membrane</keyword>
<organism evidence="10 11">
    <name type="scientific">Sphaerotilus montanus</name>
    <dbReference type="NCBI Taxonomy" id="522889"/>
    <lineage>
        <taxon>Bacteria</taxon>
        <taxon>Pseudomonadati</taxon>
        <taxon>Pseudomonadota</taxon>
        <taxon>Betaproteobacteria</taxon>
        <taxon>Burkholderiales</taxon>
        <taxon>Sphaerotilaceae</taxon>
        <taxon>Sphaerotilus</taxon>
    </lineage>
</organism>
<keyword evidence="9" id="KW-0732">Signal</keyword>
<dbReference type="InterPro" id="IPR003423">
    <property type="entry name" value="OMP_efflux"/>
</dbReference>
<dbReference type="GO" id="GO:0015562">
    <property type="term" value="F:efflux transmembrane transporter activity"/>
    <property type="evidence" value="ECO:0007669"/>
    <property type="project" value="InterPro"/>
</dbReference>
<evidence type="ECO:0000256" key="1">
    <source>
        <dbReference type="ARBA" id="ARBA00004442"/>
    </source>
</evidence>
<evidence type="ECO:0000313" key="11">
    <source>
        <dbReference type="Proteomes" id="UP000518288"/>
    </source>
</evidence>
<dbReference type="Proteomes" id="UP000518288">
    <property type="component" value="Unassembled WGS sequence"/>
</dbReference>
<dbReference type="Pfam" id="PF02321">
    <property type="entry name" value="OEP"/>
    <property type="match status" value="2"/>
</dbReference>
<dbReference type="Gene3D" id="1.20.1600.10">
    <property type="entry name" value="Outer membrane efflux proteins (OEP)"/>
    <property type="match status" value="1"/>
</dbReference>
<keyword evidence="3" id="KW-0813">Transport</keyword>
<accession>A0A7Y9QTG0</accession>
<comment type="subcellular location">
    <subcellularLocation>
        <location evidence="1">Cell outer membrane</location>
    </subcellularLocation>
</comment>
<comment type="caution">
    <text evidence="10">The sequence shown here is derived from an EMBL/GenBank/DDBJ whole genome shotgun (WGS) entry which is preliminary data.</text>
</comment>
<keyword evidence="4" id="KW-1134">Transmembrane beta strand</keyword>
<evidence type="ECO:0000256" key="9">
    <source>
        <dbReference type="SAM" id="SignalP"/>
    </source>
</evidence>
<keyword evidence="5" id="KW-0812">Transmembrane</keyword>
<proteinExistence type="inferred from homology"/>
<dbReference type="GO" id="GO:1990281">
    <property type="term" value="C:efflux pump complex"/>
    <property type="evidence" value="ECO:0007669"/>
    <property type="project" value="TreeGrafter"/>
</dbReference>
<evidence type="ECO:0000256" key="8">
    <source>
        <dbReference type="SAM" id="MobiDB-lite"/>
    </source>
</evidence>